<evidence type="ECO:0000313" key="8">
    <source>
        <dbReference type="EMBL" id="PWJ95053.1"/>
    </source>
</evidence>
<dbReference type="NCBIfam" id="TIGR00857">
    <property type="entry name" value="pyrC_multi"/>
    <property type="match status" value="1"/>
</dbReference>
<comment type="similarity">
    <text evidence="2 6">Belongs to the metallo-dependent hydrolases superfamily. DHOase family. Class I DHOase subfamily.</text>
</comment>
<feature type="domain" description="Amidohydrolase-related" evidence="7">
    <location>
        <begin position="53"/>
        <end position="423"/>
    </location>
</feature>
<dbReference type="Gene3D" id="2.30.40.10">
    <property type="entry name" value="Urease, subunit C, domain 1"/>
    <property type="match status" value="1"/>
</dbReference>
<evidence type="ECO:0000256" key="4">
    <source>
        <dbReference type="ARBA" id="ARBA00022801"/>
    </source>
</evidence>
<name>A0AA45C6X8_9BACT</name>
<protein>
    <recommendedName>
        <fullName evidence="6">Dihydroorotase</fullName>
        <shortName evidence="6">DHOase</shortName>
        <ecNumber evidence="6">3.5.2.3</ecNumber>
    </recommendedName>
</protein>
<feature type="binding site" evidence="6">
    <location>
        <position position="234"/>
    </location>
    <ligand>
        <name>Zn(2+)</name>
        <dbReference type="ChEBI" id="CHEBI:29105"/>
        <label>2</label>
    </ligand>
</feature>
<accession>A0AA45C6X8</accession>
<dbReference type="Gene3D" id="3.20.20.140">
    <property type="entry name" value="Metal-dependent hydrolases"/>
    <property type="match status" value="1"/>
</dbReference>
<keyword evidence="6" id="KW-0862">Zinc</keyword>
<comment type="cofactor">
    <cofactor evidence="6">
        <name>Zn(2+)</name>
        <dbReference type="ChEBI" id="CHEBI:29105"/>
    </cofactor>
    <text evidence="6">Binds 2 Zn(2+) ions per subunit.</text>
</comment>
<dbReference type="InterPro" id="IPR006680">
    <property type="entry name" value="Amidohydro-rel"/>
</dbReference>
<comment type="caution">
    <text evidence="8">The sequence shown here is derived from an EMBL/GenBank/DDBJ whole genome shotgun (WGS) entry which is preliminary data.</text>
</comment>
<dbReference type="GO" id="GO:0008270">
    <property type="term" value="F:zinc ion binding"/>
    <property type="evidence" value="ECO:0007669"/>
    <property type="project" value="UniProtKB-UniRule"/>
</dbReference>
<dbReference type="GO" id="GO:0044205">
    <property type="term" value="P:'de novo' UMP biosynthetic process"/>
    <property type="evidence" value="ECO:0007669"/>
    <property type="project" value="UniProtKB-UniRule"/>
</dbReference>
<organism evidence="8 9">
    <name type="scientific">Oceanotoga teriensis</name>
    <dbReference type="NCBI Taxonomy" id="515440"/>
    <lineage>
        <taxon>Bacteria</taxon>
        <taxon>Thermotogati</taxon>
        <taxon>Thermotogota</taxon>
        <taxon>Thermotogae</taxon>
        <taxon>Petrotogales</taxon>
        <taxon>Petrotogaceae</taxon>
        <taxon>Oceanotoga</taxon>
    </lineage>
</organism>
<feature type="binding site" evidence="6">
    <location>
        <position position="307"/>
    </location>
    <ligand>
        <name>Zn(2+)</name>
        <dbReference type="ChEBI" id="CHEBI:29105"/>
        <label>1</label>
    </ligand>
</feature>
<dbReference type="InterPro" id="IPR011059">
    <property type="entry name" value="Metal-dep_hydrolase_composite"/>
</dbReference>
<dbReference type="PROSITE" id="PS00482">
    <property type="entry name" value="DIHYDROOROTASE_1"/>
    <property type="match status" value="1"/>
</dbReference>
<evidence type="ECO:0000256" key="6">
    <source>
        <dbReference type="HAMAP-Rule" id="MF_00220"/>
    </source>
</evidence>
<dbReference type="PANTHER" id="PTHR43668">
    <property type="entry name" value="ALLANTOINASE"/>
    <property type="match status" value="1"/>
</dbReference>
<feature type="binding site" evidence="6">
    <location>
        <position position="64"/>
    </location>
    <ligand>
        <name>Zn(2+)</name>
        <dbReference type="ChEBI" id="CHEBI:29105"/>
        <label>1</label>
    </ligand>
</feature>
<dbReference type="Proteomes" id="UP000245921">
    <property type="component" value="Unassembled WGS sequence"/>
</dbReference>
<feature type="binding site" evidence="6">
    <location>
        <position position="311"/>
    </location>
    <ligand>
        <name>substrate</name>
    </ligand>
</feature>
<dbReference type="PROSITE" id="PS00483">
    <property type="entry name" value="DIHYDROOROTASE_2"/>
    <property type="match status" value="1"/>
</dbReference>
<dbReference type="CDD" id="cd01317">
    <property type="entry name" value="DHOase_IIa"/>
    <property type="match status" value="1"/>
</dbReference>
<feature type="binding site" evidence="6">
    <location>
        <position position="154"/>
    </location>
    <ligand>
        <name>Zn(2+)</name>
        <dbReference type="ChEBI" id="CHEBI:29105"/>
        <label>1</label>
    </ligand>
</feature>
<dbReference type="SUPFAM" id="SSF51556">
    <property type="entry name" value="Metallo-dependent hydrolases"/>
    <property type="match status" value="1"/>
</dbReference>
<comment type="catalytic activity">
    <reaction evidence="6">
        <text>(S)-dihydroorotate + H2O = N-carbamoyl-L-aspartate + H(+)</text>
        <dbReference type="Rhea" id="RHEA:24296"/>
        <dbReference type="ChEBI" id="CHEBI:15377"/>
        <dbReference type="ChEBI" id="CHEBI:15378"/>
        <dbReference type="ChEBI" id="CHEBI:30864"/>
        <dbReference type="ChEBI" id="CHEBI:32814"/>
        <dbReference type="EC" id="3.5.2.3"/>
    </reaction>
</comment>
<dbReference type="InterPro" id="IPR004722">
    <property type="entry name" value="DHOase"/>
</dbReference>
<dbReference type="RefSeq" id="WP_109604594.1">
    <property type="nucleotide sequence ID" value="NZ_QGGI01000007.1"/>
</dbReference>
<feature type="binding site" evidence="6">
    <location>
        <position position="181"/>
    </location>
    <ligand>
        <name>Zn(2+)</name>
        <dbReference type="ChEBI" id="CHEBI:29105"/>
        <label>2</label>
    </ligand>
</feature>
<dbReference type="PANTHER" id="PTHR43668:SF2">
    <property type="entry name" value="ALLANTOINASE"/>
    <property type="match status" value="1"/>
</dbReference>
<dbReference type="InterPro" id="IPR032466">
    <property type="entry name" value="Metal_Hydrolase"/>
</dbReference>
<keyword evidence="9" id="KW-1185">Reference proteome</keyword>
<evidence type="ECO:0000259" key="7">
    <source>
        <dbReference type="Pfam" id="PF01979"/>
    </source>
</evidence>
<dbReference type="SUPFAM" id="SSF51338">
    <property type="entry name" value="Composite domain of metallo-dependent hydrolases"/>
    <property type="match status" value="1"/>
</dbReference>
<dbReference type="InterPro" id="IPR002195">
    <property type="entry name" value="Dihydroorotase_CS"/>
</dbReference>
<evidence type="ECO:0000256" key="3">
    <source>
        <dbReference type="ARBA" id="ARBA00022723"/>
    </source>
</evidence>
<keyword evidence="3 6" id="KW-0479">Metal-binding</keyword>
<reference evidence="8 9" key="1">
    <citation type="submission" date="2018-05" db="EMBL/GenBank/DDBJ databases">
        <title>Genomic Encyclopedia of Type Strains, Phase IV (KMG-IV): sequencing the most valuable type-strain genomes for metagenomic binning, comparative biology and taxonomic classification.</title>
        <authorList>
            <person name="Goeker M."/>
        </authorList>
    </citation>
    <scope>NUCLEOTIDE SEQUENCE [LARGE SCALE GENOMIC DNA]</scope>
    <source>
        <strain evidence="8 9">DSM 24906</strain>
    </source>
</reference>
<feature type="binding site" evidence="6">
    <location>
        <position position="280"/>
    </location>
    <ligand>
        <name>substrate</name>
    </ligand>
</feature>
<dbReference type="HAMAP" id="MF_00220_B">
    <property type="entry name" value="PyrC_classI_B"/>
    <property type="match status" value="1"/>
</dbReference>
<feature type="binding site" evidence="6">
    <location>
        <position position="154"/>
    </location>
    <ligand>
        <name>Zn(2+)</name>
        <dbReference type="ChEBI" id="CHEBI:29105"/>
        <label>2</label>
    </ligand>
</feature>
<feature type="active site" evidence="6">
    <location>
        <position position="307"/>
    </location>
</feature>
<keyword evidence="5 6" id="KW-0665">Pyrimidine biosynthesis</keyword>
<keyword evidence="4 6" id="KW-0378">Hydrolase</keyword>
<evidence type="ECO:0000256" key="2">
    <source>
        <dbReference type="ARBA" id="ARBA00010286"/>
    </source>
</evidence>
<dbReference type="GO" id="GO:0004038">
    <property type="term" value="F:allantoinase activity"/>
    <property type="evidence" value="ECO:0007669"/>
    <property type="project" value="TreeGrafter"/>
</dbReference>
<evidence type="ECO:0000256" key="1">
    <source>
        <dbReference type="ARBA" id="ARBA00002368"/>
    </source>
</evidence>
<comment type="function">
    <text evidence="1 6">Catalyzes the reversible cyclization of carbamoyl aspartate to dihydroorotate.</text>
</comment>
<dbReference type="InterPro" id="IPR050138">
    <property type="entry name" value="DHOase/Allantoinase_Hydrolase"/>
</dbReference>
<feature type="binding site" evidence="6">
    <location>
        <position position="96"/>
    </location>
    <ligand>
        <name>substrate</name>
    </ligand>
</feature>
<proteinExistence type="inferred from homology"/>
<feature type="binding site" evidence="6">
    <location>
        <position position="62"/>
    </location>
    <ligand>
        <name>Zn(2+)</name>
        <dbReference type="ChEBI" id="CHEBI:29105"/>
        <label>1</label>
    </ligand>
</feature>
<evidence type="ECO:0000256" key="5">
    <source>
        <dbReference type="ARBA" id="ARBA00022975"/>
    </source>
</evidence>
<sequence>MIIFLKNAKVLSKSCDGMFDLLLNNGIIEKIFSCEDTPDSLVYDECIDLNGKTLIPGIIDMHVHLREPGYEYKETIESGLKAAVKGGVTTVGVMPNTDPVIDNEYLVEYLKMKSELYGLSEILPIGAVTKKSQGVELAPMINMAKRGAIAFSDDGNPVENAHIMLKALEYYKMTNRPIINHAEVKELSKTGFMREGEYSNFYGIYGIPSVAESIMVARDIELAKYTDAHVHIAHVSTQESLNLIKNAKKDGVKVSCEVTHNHLIFTDKDLKDYSTSFKVNPPLADEESRNTFIQALKDDLIDIIVTDHAPHADYEKEVEFQNAPNGISGLDTLLSSLLKLSIEEDISLKKLIEKVTYYPTRIFNLEKKGDIKEGYFADLVILNENETWNVNNKTVFSKGKNTPFMGMDLPGVVEYTFIKGKKVYSKEDVLV</sequence>
<dbReference type="EMBL" id="QGGI01000007">
    <property type="protein sequence ID" value="PWJ95053.1"/>
    <property type="molecule type" value="Genomic_DNA"/>
</dbReference>
<evidence type="ECO:0000313" key="9">
    <source>
        <dbReference type="Proteomes" id="UP000245921"/>
    </source>
</evidence>
<comment type="caution">
    <text evidence="6">Lacks conserved residue(s) required for the propagation of feature annotation.</text>
</comment>
<comment type="pathway">
    <text evidence="6">Pyrimidine metabolism; UMP biosynthesis via de novo pathway; (S)-dihydroorotate from bicarbonate: step 3/3.</text>
</comment>
<gene>
    <name evidence="6" type="primary">pyrC</name>
    <name evidence="8" type="ORF">C7380_1078</name>
</gene>
<dbReference type="Pfam" id="PF01979">
    <property type="entry name" value="Amidohydro_1"/>
    <property type="match status" value="1"/>
</dbReference>
<feature type="binding site" evidence="6">
    <location>
        <begin position="64"/>
        <end position="66"/>
    </location>
    <ligand>
        <name>substrate</name>
    </ligand>
</feature>
<dbReference type="GO" id="GO:0004151">
    <property type="term" value="F:dihydroorotase activity"/>
    <property type="evidence" value="ECO:0007669"/>
    <property type="project" value="UniProtKB-UniRule"/>
</dbReference>
<dbReference type="EC" id="3.5.2.3" evidence="6"/>
<dbReference type="AlphaFoldDB" id="A0AA45C6X8"/>
<dbReference type="GO" id="GO:0005737">
    <property type="term" value="C:cytoplasm"/>
    <property type="evidence" value="ECO:0007669"/>
    <property type="project" value="TreeGrafter"/>
</dbReference>
<dbReference type="GO" id="GO:0006145">
    <property type="term" value="P:purine nucleobase catabolic process"/>
    <property type="evidence" value="ECO:0007669"/>
    <property type="project" value="TreeGrafter"/>
</dbReference>